<sequence>MSKLNNDILCLIFEELRDDEKTLYSCLSINKEFCEIIIPILWKNPWKFLKKGKERLLLNVIISHLSKESKNNLNQNNIFINSYQRPLFNYINFCKHLNLSGIQNIIYNIYEESKIKIIENEIIKLFVNENTKFTHLYLPYQVNFQIHLIPGAESCLSEIKFLRCNASVENYILDGLTEICKSIKELEVLFEKNNNYGIVNLIKNQKNLFNVCLFDFYKRHESFNNIIENSLIKHANTIQYFKITKPPVINLLSSFVNLRVLELELNGDYRDYNYLKNVTLPFLQVLKTRFVPTSILISLIENTSGSLIDISMKSSTSNNVTNNKKIIQTIYQKCQNLMYLKLVLRNSSISELEELLIRCQYLDELYLFDYDGIDLNNLFRILTRSSPTSLFKFKFSFSQIDLDSLELFFENWKGRHPMILQFVRQTEDIEVLIEKYKSEGVIKNYNSDLVL</sequence>
<gene>
    <name evidence="1" type="ORF">RhiirA4_468016</name>
</gene>
<dbReference type="VEuPathDB" id="FungiDB:RhiirA1_537273"/>
<reference evidence="1 2" key="1">
    <citation type="submission" date="2015-10" db="EMBL/GenBank/DDBJ databases">
        <title>Genome analyses suggest a sexual origin of heterokaryosis in a supposedly ancient asexual fungus.</title>
        <authorList>
            <person name="Ropars J."/>
            <person name="Sedzielewska K."/>
            <person name="Noel J."/>
            <person name="Charron P."/>
            <person name="Farinelli L."/>
            <person name="Marton T."/>
            <person name="Kruger M."/>
            <person name="Pelin A."/>
            <person name="Brachmann A."/>
            <person name="Corradi N."/>
        </authorList>
    </citation>
    <scope>NUCLEOTIDE SEQUENCE [LARGE SCALE GENOMIC DNA]</scope>
    <source>
        <strain evidence="1 2">A4</strain>
    </source>
</reference>
<dbReference type="AlphaFoldDB" id="A0A2I1GX07"/>
<dbReference type="VEuPathDB" id="FungiDB:RhiirFUN_013844"/>
<protein>
    <recommendedName>
        <fullName evidence="3">F-box domain-containing protein</fullName>
    </recommendedName>
</protein>
<dbReference type="Proteomes" id="UP000234323">
    <property type="component" value="Unassembled WGS sequence"/>
</dbReference>
<evidence type="ECO:0000313" key="1">
    <source>
        <dbReference type="EMBL" id="PKY51157.1"/>
    </source>
</evidence>
<name>A0A2I1GX07_9GLOM</name>
<accession>A0A2I1GX07</accession>
<comment type="caution">
    <text evidence="1">The sequence shown here is derived from an EMBL/GenBank/DDBJ whole genome shotgun (WGS) entry which is preliminary data.</text>
</comment>
<organism evidence="1 2">
    <name type="scientific">Rhizophagus irregularis</name>
    <dbReference type="NCBI Taxonomy" id="588596"/>
    <lineage>
        <taxon>Eukaryota</taxon>
        <taxon>Fungi</taxon>
        <taxon>Fungi incertae sedis</taxon>
        <taxon>Mucoromycota</taxon>
        <taxon>Glomeromycotina</taxon>
        <taxon>Glomeromycetes</taxon>
        <taxon>Glomerales</taxon>
        <taxon>Glomeraceae</taxon>
        <taxon>Rhizophagus</taxon>
    </lineage>
</organism>
<dbReference type="EMBL" id="LLXI01000974">
    <property type="protein sequence ID" value="PKY51157.1"/>
    <property type="molecule type" value="Genomic_DNA"/>
</dbReference>
<keyword evidence="2" id="KW-1185">Reference proteome</keyword>
<evidence type="ECO:0000313" key="2">
    <source>
        <dbReference type="Proteomes" id="UP000234323"/>
    </source>
</evidence>
<dbReference type="VEuPathDB" id="FungiDB:FUN_015842"/>
<proteinExistence type="predicted"/>
<evidence type="ECO:0008006" key="3">
    <source>
        <dbReference type="Google" id="ProtNLM"/>
    </source>
</evidence>